<evidence type="ECO:0000256" key="4">
    <source>
        <dbReference type="ARBA" id="ARBA00022692"/>
    </source>
</evidence>
<dbReference type="GO" id="GO:0015344">
    <property type="term" value="F:siderophore uptake transmembrane transporter activity"/>
    <property type="evidence" value="ECO:0007669"/>
    <property type="project" value="TreeGrafter"/>
</dbReference>
<sequence length="979" mass="107421">MAGLALGLGLAMQAHAQSITGGLYGTTAEQGVTVEVTRPATGFAKTIGVNQNGQYSLGQLSPGVYQVKILRDGEVLSTQTVSVVANASSAVPGQNDTAATDLGTVTVSASHWQTVINPIDVSTPELSTIYTADLLADLPVSQNSIYQLARLDSGTAMGERYAQIGGASETENRYYYNEFDTTYDVTGMGAIIFPQVAVASTQLITGSGGLGWTSTTGGISSATLKQGSNEVHGGYSLYYTPPTSSLLRPQGNTVVNPATGRPTLMQSYNRYGHGASHYVWGSGPLIKDRLFAYVMIGANEGNDYTTYNSTGRYTGDSDRREGLINLTWNITDDQSLNVAAYKTRDESLDTTESNQTSEWQPDQTTYGSPANSWLKRDSKLVVANYNWRINDDLRWRVMGGTMRYDYKQTIDTSGVPYITSYDYSTNITNWISAGHEWEPLNYYYEKDGVKSDIVWNMGNHEVTLGGEYYRNNYYYVPQSNSAGYMGYELNGSPGWIWTGTQWQWNTNPNLMWDYTYTGGGAFKSEQRGIYLYDNWQVSENVRLMYGGRWDQMESFNAAGEGFLDLSVFSPRVGLSWDVNGDSSLKVGANVGRYTLPMPSTLAYLVGSTTTYLVNYYTVDGINADGSPINAKPLYGYGYENLTPEMAAVSSRNLENTVQNEFQVYLQKELSRGWSFLGQAAFHDLKRIVDQTCDTDGRIGDYVRANGHASYAGLGGGQGCIEFNPGSSIVLRDYLDGGDALQDIAIPNSYLGFEKAKRRYLKLGAQLSHQRSESEPYYFNLSYTWSHRYGNHDGYTNLLRSTNANPGISGNYQFLENTYGSNGNLSGDQRHNLVATGVYYFDNGFRVGSVLRYASGQPMNCLGHYPGATAGTTLGNAGAAFHYCNGEVVSSNKYETDSLYSVDLSLGYDLHFGANKSQLLSIDVSVTNLTNADAVTNRNRTSTSGFDSTTTTGLRPNVDFNTVTGMQAPRSTNLYVRYSF</sequence>
<dbReference type="PANTHER" id="PTHR30069:SF46">
    <property type="entry name" value="OAR PROTEIN"/>
    <property type="match status" value="1"/>
</dbReference>
<name>A0A1Y5Q7I9_9GAMM</name>
<reference evidence="10" key="1">
    <citation type="submission" date="2016-03" db="EMBL/GenBank/DDBJ databases">
        <authorList>
            <person name="Ploux O."/>
        </authorList>
    </citation>
    <scope>NUCLEOTIDE SEQUENCE</scope>
    <source>
        <strain evidence="10">UC10</strain>
    </source>
</reference>
<dbReference type="GO" id="GO:0009279">
    <property type="term" value="C:cell outer membrane"/>
    <property type="evidence" value="ECO:0007669"/>
    <property type="project" value="UniProtKB-SubCell"/>
</dbReference>
<evidence type="ECO:0000256" key="1">
    <source>
        <dbReference type="ARBA" id="ARBA00004571"/>
    </source>
</evidence>
<evidence type="ECO:0000256" key="7">
    <source>
        <dbReference type="SAM" id="MobiDB-lite"/>
    </source>
</evidence>
<gene>
    <name evidence="10" type="ORF">STPYR_10384</name>
</gene>
<feature type="region of interest" description="Disordered" evidence="7">
    <location>
        <begin position="345"/>
        <end position="365"/>
    </location>
</feature>
<dbReference type="Gene3D" id="2.40.170.20">
    <property type="entry name" value="TonB-dependent receptor, beta-barrel domain"/>
    <property type="match status" value="2"/>
</dbReference>
<feature type="chain" id="PRO_5012961037" evidence="8">
    <location>
        <begin position="17"/>
        <end position="979"/>
    </location>
</feature>
<organism evidence="10">
    <name type="scientific">uncultured Stenotrophomonas sp</name>
    <dbReference type="NCBI Taxonomy" id="165438"/>
    <lineage>
        <taxon>Bacteria</taxon>
        <taxon>Pseudomonadati</taxon>
        <taxon>Pseudomonadota</taxon>
        <taxon>Gammaproteobacteria</taxon>
        <taxon>Lysobacterales</taxon>
        <taxon>Lysobacteraceae</taxon>
        <taxon>Stenotrophomonas</taxon>
        <taxon>environmental samples</taxon>
    </lineage>
</organism>
<keyword evidence="3" id="KW-1134">Transmembrane beta strand</keyword>
<dbReference type="SUPFAM" id="SSF56935">
    <property type="entry name" value="Porins"/>
    <property type="match status" value="1"/>
</dbReference>
<evidence type="ECO:0000256" key="5">
    <source>
        <dbReference type="ARBA" id="ARBA00023136"/>
    </source>
</evidence>
<keyword evidence="4 10" id="KW-0812">Transmembrane</keyword>
<dbReference type="InterPro" id="IPR057601">
    <property type="entry name" value="Oar-like_b-barrel"/>
</dbReference>
<evidence type="ECO:0000256" key="3">
    <source>
        <dbReference type="ARBA" id="ARBA00022452"/>
    </source>
</evidence>
<dbReference type="EMBL" id="FLTS01000001">
    <property type="protein sequence ID" value="SBV35454.1"/>
    <property type="molecule type" value="Genomic_DNA"/>
</dbReference>
<feature type="signal peptide" evidence="8">
    <location>
        <begin position="1"/>
        <end position="16"/>
    </location>
</feature>
<dbReference type="InterPro" id="IPR036942">
    <property type="entry name" value="Beta-barrel_TonB_sf"/>
</dbReference>
<keyword evidence="10" id="KW-0675">Receptor</keyword>
<dbReference type="Pfam" id="PF25183">
    <property type="entry name" value="OMP_b-brl_4"/>
    <property type="match status" value="2"/>
</dbReference>
<evidence type="ECO:0000256" key="8">
    <source>
        <dbReference type="SAM" id="SignalP"/>
    </source>
</evidence>
<protein>
    <submittedName>
        <fullName evidence="10">Putative TonB-dependent outer membrane receptor oar-like transmembrane protein</fullName>
    </submittedName>
</protein>
<proteinExistence type="predicted"/>
<evidence type="ECO:0000313" key="10">
    <source>
        <dbReference type="EMBL" id="SBV35454.1"/>
    </source>
</evidence>
<dbReference type="InterPro" id="IPR039426">
    <property type="entry name" value="TonB-dep_rcpt-like"/>
</dbReference>
<feature type="domain" description="TonB-dependent transporter Oar-like beta-barrel" evidence="9">
    <location>
        <begin position="302"/>
        <end position="557"/>
    </location>
</feature>
<keyword evidence="8" id="KW-0732">Signal</keyword>
<dbReference type="SUPFAM" id="SSF49478">
    <property type="entry name" value="Cna protein B-type domain"/>
    <property type="match status" value="1"/>
</dbReference>
<keyword evidence="5" id="KW-0472">Membrane</keyword>
<keyword evidence="2" id="KW-0813">Transport</keyword>
<accession>A0A1Y5Q7I9</accession>
<keyword evidence="6" id="KW-0998">Cell outer membrane</keyword>
<dbReference type="PANTHER" id="PTHR30069">
    <property type="entry name" value="TONB-DEPENDENT OUTER MEMBRANE RECEPTOR"/>
    <property type="match status" value="1"/>
</dbReference>
<feature type="compositionally biased region" description="Polar residues" evidence="7">
    <location>
        <begin position="350"/>
        <end position="365"/>
    </location>
</feature>
<dbReference type="Gene3D" id="2.60.40.1120">
    <property type="entry name" value="Carboxypeptidase-like, regulatory domain"/>
    <property type="match status" value="1"/>
</dbReference>
<evidence type="ECO:0000256" key="6">
    <source>
        <dbReference type="ARBA" id="ARBA00023237"/>
    </source>
</evidence>
<dbReference type="AlphaFoldDB" id="A0A1Y5Q7I9"/>
<feature type="domain" description="TonB-dependent transporter Oar-like beta-barrel" evidence="9">
    <location>
        <begin position="567"/>
        <end position="840"/>
    </location>
</feature>
<comment type="subcellular location">
    <subcellularLocation>
        <location evidence="1">Cell outer membrane</location>
        <topology evidence="1">Multi-pass membrane protein</topology>
    </subcellularLocation>
</comment>
<dbReference type="GO" id="GO:0044718">
    <property type="term" value="P:siderophore transmembrane transport"/>
    <property type="evidence" value="ECO:0007669"/>
    <property type="project" value="TreeGrafter"/>
</dbReference>
<evidence type="ECO:0000256" key="2">
    <source>
        <dbReference type="ARBA" id="ARBA00022448"/>
    </source>
</evidence>
<evidence type="ECO:0000259" key="9">
    <source>
        <dbReference type="Pfam" id="PF25183"/>
    </source>
</evidence>